<dbReference type="PANTHER" id="PTHR10769">
    <property type="entry name" value="40S RIBOSOMAL PROTEIN S28"/>
    <property type="match status" value="1"/>
</dbReference>
<dbReference type="OrthoDB" id="2356408at2759"/>
<comment type="caution">
    <text evidence="4">The sequence shown here is derived from an EMBL/GenBank/DDBJ whole genome shotgun (WGS) entry which is preliminary data.</text>
</comment>
<evidence type="ECO:0000313" key="5">
    <source>
        <dbReference type="Proteomes" id="UP000789739"/>
    </source>
</evidence>
<dbReference type="GO" id="GO:0003735">
    <property type="term" value="F:structural constituent of ribosome"/>
    <property type="evidence" value="ECO:0007669"/>
    <property type="project" value="InterPro"/>
</dbReference>
<keyword evidence="2" id="KW-0689">Ribosomal protein</keyword>
<organism evidence="4 5">
    <name type="scientific">Paraglomus brasilianum</name>
    <dbReference type="NCBI Taxonomy" id="144538"/>
    <lineage>
        <taxon>Eukaryota</taxon>
        <taxon>Fungi</taxon>
        <taxon>Fungi incertae sedis</taxon>
        <taxon>Mucoromycota</taxon>
        <taxon>Glomeromycotina</taxon>
        <taxon>Glomeromycetes</taxon>
        <taxon>Paraglomerales</taxon>
        <taxon>Paraglomeraceae</taxon>
        <taxon>Paraglomus</taxon>
    </lineage>
</organism>
<reference evidence="4" key="1">
    <citation type="submission" date="2021-06" db="EMBL/GenBank/DDBJ databases">
        <authorList>
            <person name="Kallberg Y."/>
            <person name="Tangrot J."/>
            <person name="Rosling A."/>
        </authorList>
    </citation>
    <scope>NUCLEOTIDE SEQUENCE</scope>
    <source>
        <strain evidence="4">BR232B</strain>
    </source>
</reference>
<dbReference type="PROSITE" id="PS00961">
    <property type="entry name" value="RIBOSOMAL_S28E"/>
    <property type="match status" value="1"/>
</dbReference>
<dbReference type="Pfam" id="PF01200">
    <property type="entry name" value="Ribosomal_S28e"/>
    <property type="match status" value="1"/>
</dbReference>
<dbReference type="AlphaFoldDB" id="A0A9N8YXU0"/>
<sequence>MFYPFNSRRWSQDIQLPCQYAYLNSYMFQVYVDDEKCLKVIYYKSEQKNKWISEGDVSSHRLENLECPKVFGISVVTDTNLGVLAVFALVCDSSNTKFCLYRLGYNPFHWEITLQNETHGGVLHDAIIMDGPTVSFVYYDSAISSSMIYDLFDENNYFAILWFPCGDYILTKSICAHSVHGVWTSQQSLVDGDINCDSHHKGIYLVYCPLNDSCVKTVSFIDDVSAEDVMHLSKIPGTYSRNATHIVVSLGLEGMDTLIWIASTRGQVICLRLATRNQSSQNVVHTLWCSDFPTMPIWLKEVQLTNAGGASVSALIIKLADGKYALMDSESGERQKGFLENVQLAVTSKSSGYDEIVIMSTSHVNSLYPSTWTSISSINEFIDNKAIAVSETEVEETDIAHLRSVLDSLKTRVYEGEAKIRRLQLMVQRKIDIILTCEEILASMTSFFVQNYSQKLQVRREGSKYSSHVQLGLFPLISTNKAYDITMQTESCQTQSNYVADPLIEVIEAKVSSSETMIAGQLVFETTVRNSSSKDISSLYLIPHISYVGIMLTSIVKSRSLSILSLAPGEVVTLSSVIDLSLDAIVSNCDFGLGILFRSIGDLSSEQHWKWILVEDLKFTTASLCHNEQRYPAVLNVDICTVKNSKHNEMSLSILPYLFEQSFNIYESLTLHANEQCYKSADDSCHLTLSRSSTRGTDQLDFQAATPTLTIHGRNDEQDTKQPVKLAKVIKVLGRTGSRGGVTQVRVEFMDDTTRSIIRNVKGPVRENDILCLLESEREARRLR</sequence>
<dbReference type="HAMAP" id="MF_00292">
    <property type="entry name" value="Ribosomal_eS28"/>
    <property type="match status" value="1"/>
</dbReference>
<dbReference type="InterPro" id="IPR028626">
    <property type="entry name" value="Ribosomal_eS28_CS"/>
</dbReference>
<evidence type="ECO:0000256" key="3">
    <source>
        <dbReference type="ARBA" id="ARBA00023274"/>
    </source>
</evidence>
<dbReference type="InterPro" id="IPR000289">
    <property type="entry name" value="Ribosomal_eS28"/>
</dbReference>
<comment type="similarity">
    <text evidence="1">Belongs to the eukaryotic ribosomal protein eS28 family.</text>
</comment>
<dbReference type="PANTHER" id="PTHR10769:SF3">
    <property type="entry name" value="SMALL RIBOSOMAL SUBUNIT PROTEIN ES28"/>
    <property type="match status" value="1"/>
</dbReference>
<dbReference type="GO" id="GO:0000028">
    <property type="term" value="P:ribosomal small subunit assembly"/>
    <property type="evidence" value="ECO:0007669"/>
    <property type="project" value="TreeGrafter"/>
</dbReference>
<evidence type="ECO:0000256" key="1">
    <source>
        <dbReference type="ARBA" id="ARBA00005943"/>
    </source>
</evidence>
<dbReference type="GO" id="GO:0030490">
    <property type="term" value="P:maturation of SSU-rRNA"/>
    <property type="evidence" value="ECO:0007669"/>
    <property type="project" value="TreeGrafter"/>
</dbReference>
<dbReference type="Gene3D" id="2.40.50.140">
    <property type="entry name" value="Nucleic acid-binding proteins"/>
    <property type="match status" value="1"/>
</dbReference>
<evidence type="ECO:0000256" key="2">
    <source>
        <dbReference type="ARBA" id="ARBA00022980"/>
    </source>
</evidence>
<evidence type="ECO:0000313" key="4">
    <source>
        <dbReference type="EMBL" id="CAG8456890.1"/>
    </source>
</evidence>
<name>A0A9N8YXU0_9GLOM</name>
<dbReference type="GO" id="GO:0006412">
    <property type="term" value="P:translation"/>
    <property type="evidence" value="ECO:0007669"/>
    <property type="project" value="InterPro"/>
</dbReference>
<dbReference type="InterPro" id="IPR012340">
    <property type="entry name" value="NA-bd_OB-fold"/>
</dbReference>
<gene>
    <name evidence="4" type="ORF">PBRASI_LOCUS366</name>
</gene>
<dbReference type="FunFam" id="2.40.50.140:FF:000025">
    <property type="entry name" value="40S ribosomal protein S28"/>
    <property type="match status" value="1"/>
</dbReference>
<keyword evidence="5" id="KW-1185">Reference proteome</keyword>
<dbReference type="SUPFAM" id="SSF50249">
    <property type="entry name" value="Nucleic acid-binding proteins"/>
    <property type="match status" value="1"/>
</dbReference>
<dbReference type="EMBL" id="CAJVPI010000017">
    <property type="protein sequence ID" value="CAG8456890.1"/>
    <property type="molecule type" value="Genomic_DNA"/>
</dbReference>
<keyword evidence="3" id="KW-0687">Ribonucleoprotein</keyword>
<dbReference type="CDD" id="cd04457">
    <property type="entry name" value="S1_S28E"/>
    <property type="match status" value="1"/>
</dbReference>
<accession>A0A9N8YXU0</accession>
<protein>
    <submittedName>
        <fullName evidence="4">1645_t:CDS:1</fullName>
    </submittedName>
</protein>
<dbReference type="GO" id="GO:0022627">
    <property type="term" value="C:cytosolic small ribosomal subunit"/>
    <property type="evidence" value="ECO:0007669"/>
    <property type="project" value="TreeGrafter"/>
</dbReference>
<dbReference type="Proteomes" id="UP000789739">
    <property type="component" value="Unassembled WGS sequence"/>
</dbReference>
<proteinExistence type="inferred from homology"/>